<protein>
    <submittedName>
        <fullName evidence="2">Uncharacterized protein</fullName>
    </submittedName>
</protein>
<keyword evidence="3" id="KW-1185">Reference proteome</keyword>
<sequence>MPRRRAAPPPRPANLPPLPPGATTKAYYPAGDRVWYMQDENDEGWTRGTIDPSTTSTRLHYVADDETGDVYAISVEYICLRASWD</sequence>
<proteinExistence type="predicted"/>
<feature type="compositionally biased region" description="Pro residues" evidence="1">
    <location>
        <begin position="7"/>
        <end position="20"/>
    </location>
</feature>
<dbReference type="AlphaFoldDB" id="A0AA39WPE4"/>
<reference evidence="2" key="1">
    <citation type="submission" date="2023-06" db="EMBL/GenBank/DDBJ databases">
        <title>Genome-scale phylogeny and comparative genomics of the fungal order Sordariales.</title>
        <authorList>
            <consortium name="Lawrence Berkeley National Laboratory"/>
            <person name="Hensen N."/>
            <person name="Bonometti L."/>
            <person name="Westerberg I."/>
            <person name="Brannstrom I.O."/>
            <person name="Guillou S."/>
            <person name="Cros-Aarteil S."/>
            <person name="Calhoun S."/>
            <person name="Haridas S."/>
            <person name="Kuo A."/>
            <person name="Mondo S."/>
            <person name="Pangilinan J."/>
            <person name="Riley R."/>
            <person name="Labutti K."/>
            <person name="Andreopoulos B."/>
            <person name="Lipzen A."/>
            <person name="Chen C."/>
            <person name="Yanf M."/>
            <person name="Daum C."/>
            <person name="Ng V."/>
            <person name="Clum A."/>
            <person name="Steindorff A."/>
            <person name="Ohm R."/>
            <person name="Martin F."/>
            <person name="Silar P."/>
            <person name="Natvig D."/>
            <person name="Lalanne C."/>
            <person name="Gautier V."/>
            <person name="Ament-Velasquez S.L."/>
            <person name="Kruys A."/>
            <person name="Hutchinson M.I."/>
            <person name="Powell A.J."/>
            <person name="Barry K."/>
            <person name="Miller A.N."/>
            <person name="Grigoriev I.V."/>
            <person name="Debuchy R."/>
            <person name="Gladieux P."/>
            <person name="Thoren M.H."/>
            <person name="Johannesson H."/>
        </authorList>
    </citation>
    <scope>NUCLEOTIDE SEQUENCE</scope>
    <source>
        <strain evidence="2">CBS 606.72</strain>
    </source>
</reference>
<evidence type="ECO:0000256" key="1">
    <source>
        <dbReference type="SAM" id="MobiDB-lite"/>
    </source>
</evidence>
<feature type="region of interest" description="Disordered" evidence="1">
    <location>
        <begin position="1"/>
        <end position="23"/>
    </location>
</feature>
<evidence type="ECO:0000313" key="3">
    <source>
        <dbReference type="Proteomes" id="UP001175000"/>
    </source>
</evidence>
<gene>
    <name evidence="2" type="ORF">B0T14DRAFT_565987</name>
</gene>
<name>A0AA39WPE4_9PEZI</name>
<comment type="caution">
    <text evidence="2">The sequence shown here is derived from an EMBL/GenBank/DDBJ whole genome shotgun (WGS) entry which is preliminary data.</text>
</comment>
<dbReference type="Proteomes" id="UP001175000">
    <property type="component" value="Unassembled WGS sequence"/>
</dbReference>
<organism evidence="2 3">
    <name type="scientific">Immersiella caudata</name>
    <dbReference type="NCBI Taxonomy" id="314043"/>
    <lineage>
        <taxon>Eukaryota</taxon>
        <taxon>Fungi</taxon>
        <taxon>Dikarya</taxon>
        <taxon>Ascomycota</taxon>
        <taxon>Pezizomycotina</taxon>
        <taxon>Sordariomycetes</taxon>
        <taxon>Sordariomycetidae</taxon>
        <taxon>Sordariales</taxon>
        <taxon>Lasiosphaeriaceae</taxon>
        <taxon>Immersiella</taxon>
    </lineage>
</organism>
<evidence type="ECO:0000313" key="2">
    <source>
        <dbReference type="EMBL" id="KAK0619096.1"/>
    </source>
</evidence>
<dbReference type="EMBL" id="JAULSU010000004">
    <property type="protein sequence ID" value="KAK0619096.1"/>
    <property type="molecule type" value="Genomic_DNA"/>
</dbReference>
<accession>A0AA39WPE4</accession>